<sequence>MKKVSNKIIIFSIAISLILLPFLLQVINTYLLHIAITIGVYIILSLSLNVIVGYAGQFALGHAAFYGIGAYVSALAMVNFKLSFWLALPLAAIVTGIFGLLLGSPVIRLKGDYLGIVTLGFGEIVRMIFINWIDVTKGPMGITSIPSPHIFEYTFNNKIDFYFLIVILDIITIFIISRIVYSGIGLNLLTIREDETVARSIGIKPTKYKLMAFTIGAFFAGAAGAFWAGYISFISPDAFKYIDSVNILAMVVLGGTASIPGSILGAVILTIAPEILRYASDYRMMLMGIAIVVMMIFKPSGFWGEKHRKYNFYGQ</sequence>
<keyword evidence="4 6" id="KW-1133">Transmembrane helix</keyword>
<feature type="transmembrane region" description="Helical" evidence="6">
    <location>
        <begin position="161"/>
        <end position="189"/>
    </location>
</feature>
<reference evidence="7" key="1">
    <citation type="submission" date="2021-02" db="EMBL/GenBank/DDBJ databases">
        <title>Abyssanaerobacter marinus gen.nov., sp., nov, anaerobic bacterium isolated from the Onnuri vent field of Indian Ocean and suggestion of Mogibacteriaceae fam. nov., and proposal of reclassification of ambiguous this family's genus member.</title>
        <authorList>
            <person name="Kim Y.J."/>
            <person name="Yang J.-A."/>
        </authorList>
    </citation>
    <scope>NUCLEOTIDE SEQUENCE</scope>
    <source>
        <strain evidence="7">DSM 2634</strain>
    </source>
</reference>
<dbReference type="InterPro" id="IPR043428">
    <property type="entry name" value="LivM-like"/>
</dbReference>
<organism evidence="7 8">
    <name type="scientific">Clostridium aminobutyricum</name>
    <dbReference type="NCBI Taxonomy" id="33953"/>
    <lineage>
        <taxon>Bacteria</taxon>
        <taxon>Bacillati</taxon>
        <taxon>Bacillota</taxon>
        <taxon>Clostridia</taxon>
        <taxon>Eubacteriales</taxon>
        <taxon>Clostridiaceae</taxon>
        <taxon>Clostridium</taxon>
    </lineage>
</organism>
<keyword evidence="8" id="KW-1185">Reference proteome</keyword>
<dbReference type="Pfam" id="PF02653">
    <property type="entry name" value="BPD_transp_2"/>
    <property type="match status" value="1"/>
</dbReference>
<feature type="transmembrane region" description="Helical" evidence="6">
    <location>
        <begin position="7"/>
        <end position="24"/>
    </location>
</feature>
<dbReference type="PANTHER" id="PTHR30482">
    <property type="entry name" value="HIGH-AFFINITY BRANCHED-CHAIN AMINO ACID TRANSPORT SYSTEM PERMEASE"/>
    <property type="match status" value="1"/>
</dbReference>
<feature type="transmembrane region" description="Helical" evidence="6">
    <location>
        <begin position="247"/>
        <end position="272"/>
    </location>
</feature>
<dbReference type="AlphaFoldDB" id="A0A939IHN0"/>
<evidence type="ECO:0000256" key="3">
    <source>
        <dbReference type="ARBA" id="ARBA00022692"/>
    </source>
</evidence>
<feature type="transmembrane region" description="Helical" evidence="6">
    <location>
        <begin position="114"/>
        <end position="133"/>
    </location>
</feature>
<evidence type="ECO:0000256" key="4">
    <source>
        <dbReference type="ARBA" id="ARBA00022989"/>
    </source>
</evidence>
<gene>
    <name evidence="7" type="ORF">JYB65_11540</name>
</gene>
<dbReference type="RefSeq" id="WP_206582830.1">
    <property type="nucleotide sequence ID" value="NZ_JAFJZZ010000005.1"/>
</dbReference>
<accession>A0A939IHN0</accession>
<feature type="transmembrane region" description="Helical" evidence="6">
    <location>
        <begin position="210"/>
        <end position="235"/>
    </location>
</feature>
<keyword evidence="5 6" id="KW-0472">Membrane</keyword>
<dbReference type="EMBL" id="JAFJZZ010000005">
    <property type="protein sequence ID" value="MBN7773997.1"/>
    <property type="molecule type" value="Genomic_DNA"/>
</dbReference>
<feature type="transmembrane region" description="Helical" evidence="6">
    <location>
        <begin position="30"/>
        <end position="52"/>
    </location>
</feature>
<evidence type="ECO:0000256" key="6">
    <source>
        <dbReference type="SAM" id="Phobius"/>
    </source>
</evidence>
<name>A0A939IHN0_CLOAM</name>
<dbReference type="InterPro" id="IPR001851">
    <property type="entry name" value="ABC_transp_permease"/>
</dbReference>
<evidence type="ECO:0000256" key="2">
    <source>
        <dbReference type="ARBA" id="ARBA00022475"/>
    </source>
</evidence>
<evidence type="ECO:0000313" key="7">
    <source>
        <dbReference type="EMBL" id="MBN7773997.1"/>
    </source>
</evidence>
<proteinExistence type="predicted"/>
<evidence type="ECO:0000256" key="5">
    <source>
        <dbReference type="ARBA" id="ARBA00023136"/>
    </source>
</evidence>
<feature type="transmembrane region" description="Helical" evidence="6">
    <location>
        <begin position="59"/>
        <end position="78"/>
    </location>
</feature>
<dbReference type="PANTHER" id="PTHR30482:SF10">
    <property type="entry name" value="HIGH-AFFINITY BRANCHED-CHAIN AMINO ACID TRANSPORT PROTEIN BRAE"/>
    <property type="match status" value="1"/>
</dbReference>
<protein>
    <submittedName>
        <fullName evidence="7">Branched-chain amino acid ABC transporter permease</fullName>
    </submittedName>
</protein>
<keyword evidence="3 6" id="KW-0812">Transmembrane</keyword>
<dbReference type="CDD" id="cd06581">
    <property type="entry name" value="TM_PBP1_LivM_like"/>
    <property type="match status" value="1"/>
</dbReference>
<feature type="transmembrane region" description="Helical" evidence="6">
    <location>
        <begin position="284"/>
        <end position="303"/>
    </location>
</feature>
<evidence type="ECO:0000313" key="8">
    <source>
        <dbReference type="Proteomes" id="UP000664545"/>
    </source>
</evidence>
<dbReference type="GO" id="GO:0005886">
    <property type="term" value="C:plasma membrane"/>
    <property type="evidence" value="ECO:0007669"/>
    <property type="project" value="UniProtKB-SubCell"/>
</dbReference>
<dbReference type="GO" id="GO:0015658">
    <property type="term" value="F:branched-chain amino acid transmembrane transporter activity"/>
    <property type="evidence" value="ECO:0007669"/>
    <property type="project" value="InterPro"/>
</dbReference>
<comment type="caution">
    <text evidence="7">The sequence shown here is derived from an EMBL/GenBank/DDBJ whole genome shotgun (WGS) entry which is preliminary data.</text>
</comment>
<keyword evidence="2" id="KW-1003">Cell membrane</keyword>
<feature type="transmembrane region" description="Helical" evidence="6">
    <location>
        <begin position="84"/>
        <end position="102"/>
    </location>
</feature>
<comment type="subcellular location">
    <subcellularLocation>
        <location evidence="1">Cell membrane</location>
        <topology evidence="1">Multi-pass membrane protein</topology>
    </subcellularLocation>
</comment>
<dbReference type="Proteomes" id="UP000664545">
    <property type="component" value="Unassembled WGS sequence"/>
</dbReference>
<evidence type="ECO:0000256" key="1">
    <source>
        <dbReference type="ARBA" id="ARBA00004651"/>
    </source>
</evidence>